<dbReference type="PANTHER" id="PTHR32305">
    <property type="match status" value="1"/>
</dbReference>
<dbReference type="InterPro" id="IPR031325">
    <property type="entry name" value="RHS_repeat"/>
</dbReference>
<dbReference type="InterPro" id="IPR056823">
    <property type="entry name" value="TEN-like_YD-shell"/>
</dbReference>
<feature type="domain" description="Teneurin-like YD-shell" evidence="6">
    <location>
        <begin position="789"/>
        <end position="923"/>
    </location>
</feature>
<dbReference type="Proteomes" id="UP000530234">
    <property type="component" value="Unassembled WGS sequence"/>
</dbReference>
<protein>
    <recommendedName>
        <fullName evidence="9">RHS repeat protein</fullName>
    </recommendedName>
</protein>
<dbReference type="NCBIfam" id="TIGR01643">
    <property type="entry name" value="YD_repeat_2x"/>
    <property type="match status" value="9"/>
</dbReference>
<keyword evidence="1" id="KW-0677">Repeat</keyword>
<keyword evidence="2" id="KW-0175">Coiled coil</keyword>
<dbReference type="InterPro" id="IPR050708">
    <property type="entry name" value="T6SS_VgrG/RHS"/>
</dbReference>
<dbReference type="Pfam" id="PF21725">
    <property type="entry name" value="T7SS_signal"/>
    <property type="match status" value="1"/>
</dbReference>
<dbReference type="InterPro" id="IPR045351">
    <property type="entry name" value="DUF6531"/>
</dbReference>
<name>A0A7W3T2V5_9ACTN</name>
<feature type="region of interest" description="Disordered" evidence="3">
    <location>
        <begin position="1"/>
        <end position="24"/>
    </location>
</feature>
<feature type="domain" description="DUF6531" evidence="4">
    <location>
        <begin position="331"/>
        <end position="403"/>
    </location>
</feature>
<accession>A0A7W3T2V5</accession>
<organism evidence="7 8">
    <name type="scientific">Streptomyces calidiresistens</name>
    <dbReference type="NCBI Taxonomy" id="1485586"/>
    <lineage>
        <taxon>Bacteria</taxon>
        <taxon>Bacillati</taxon>
        <taxon>Actinomycetota</taxon>
        <taxon>Actinomycetes</taxon>
        <taxon>Kitasatosporales</taxon>
        <taxon>Streptomycetaceae</taxon>
        <taxon>Streptomyces</taxon>
    </lineage>
</organism>
<evidence type="ECO:0000259" key="4">
    <source>
        <dbReference type="Pfam" id="PF20148"/>
    </source>
</evidence>
<evidence type="ECO:0000259" key="5">
    <source>
        <dbReference type="Pfam" id="PF21725"/>
    </source>
</evidence>
<proteinExistence type="predicted"/>
<gene>
    <name evidence="7" type="ORF">FOE67_10485</name>
</gene>
<feature type="domain" description="Putative T7SS secretion signal" evidence="5">
    <location>
        <begin position="19"/>
        <end position="205"/>
    </location>
</feature>
<evidence type="ECO:0000256" key="2">
    <source>
        <dbReference type="SAM" id="Coils"/>
    </source>
</evidence>
<dbReference type="PANTHER" id="PTHR32305:SF15">
    <property type="entry name" value="PROTEIN RHSA-RELATED"/>
    <property type="match status" value="1"/>
</dbReference>
<evidence type="ECO:0000256" key="1">
    <source>
        <dbReference type="ARBA" id="ARBA00022737"/>
    </source>
</evidence>
<keyword evidence="8" id="KW-1185">Reference proteome</keyword>
<feature type="coiled-coil region" evidence="2">
    <location>
        <begin position="148"/>
        <end position="175"/>
    </location>
</feature>
<dbReference type="InterPro" id="IPR006530">
    <property type="entry name" value="YD"/>
</dbReference>
<dbReference type="Pfam" id="PF20148">
    <property type="entry name" value="DUF6531"/>
    <property type="match status" value="1"/>
</dbReference>
<comment type="caution">
    <text evidence="7">The sequence shown here is derived from an EMBL/GenBank/DDBJ whole genome shotgun (WGS) entry which is preliminary data.</text>
</comment>
<dbReference type="InterPro" id="IPR049082">
    <property type="entry name" value="T7SS_signal"/>
</dbReference>
<dbReference type="Gene3D" id="2.180.10.10">
    <property type="entry name" value="RHS repeat-associated core"/>
    <property type="match status" value="3"/>
</dbReference>
<feature type="non-terminal residue" evidence="7">
    <location>
        <position position="1279"/>
    </location>
</feature>
<dbReference type="EMBL" id="VKHS01000191">
    <property type="protein sequence ID" value="MBB0229932.1"/>
    <property type="molecule type" value="Genomic_DNA"/>
</dbReference>
<dbReference type="AlphaFoldDB" id="A0A7W3T2V5"/>
<evidence type="ECO:0000256" key="3">
    <source>
        <dbReference type="SAM" id="MobiDB-lite"/>
    </source>
</evidence>
<dbReference type="Pfam" id="PF25023">
    <property type="entry name" value="TEN_YD-shell"/>
    <property type="match status" value="1"/>
</dbReference>
<evidence type="ECO:0008006" key="9">
    <source>
        <dbReference type="Google" id="ProtNLM"/>
    </source>
</evidence>
<sequence length="1279" mass="140138">MARASDWSPVEMGSDPAPGDPDRIERLGNELEEFAEDVFTALGKVRAMGEEGALASFVGESAEAYRDRFDKLPPDLDKLHTSYDLAAQALLTYAPKLREAQGDADRALNRAIEAREELSTAQSWLERATSALEDATEAAEPPDEGEVAAEVRRALTDAERDKGDAETAVTDAREKLDLAIALAGQAKELREEAAAKCKADLEEASEAGIPNRKWWQKAADWVVDNWDTIVAVAQVVVTVLSIVALVLGGPLVWGLILTASLIILADTLIDYANGEASLWDVGFALLDCIPGGRLASAGAKTAALGMARGAKGTAKEARSQAVPMTKRNDCGDPVDVATGELVMPATDVDLPGILPLVLERHHISSYRAGRLFGRSWSSTLDQRLELDAREVRFRTADGMTLVYPIPTRDPDDPVLPIEGPRWALAWDGRPGTPLTIHQRESGRTLHFAPVPGAPGNELPLVAVTDRNTNRIEVRHNEAGEPVEVSHTGGYRIGVAVVDGRITSYRLLSAPDEPVVLAFDYDQAGNLARVFNSSGLPLRLWYDEHDRLIQWEDRNHTWYRYEYDPAGRCVFSTGTDRALEYRYRYDTANNRTEATNSLGHTTVFQFNDSYQLVAETDPLGHTTRRQWDRYDNLLSVTDPLGNTTRYTHNEYGDLTTVVRPDGHEIRAEYNTLGLATAITEADGTVWRQEFDDRGNRTALIDPAGHRTGWTHRPTGSPATITDPLGATTRIHTDPAGLPLAVTDPLGATTTLERDAFGRPTSLTDPLGATTRMEWSVEGKPVRRTDPLGHTETWEWDAEGNCLTHTDENGGTTTWTYGPFDLPVSQTTPEGARYVFTRDTELNITAITASDNRTWTYTLDEAGRLIAETDYDGRTTTREYDAAGRSIRQTNPAGQSLTHAYDTLGRLTSTTTDTGGLTVWTYDPVGRIVAATSPGVGLTRTYGTTGNPLSETVNGHTLALNLDSVGNLLSRTTPTGHTSRWTYDAAGRPIGLETAGRHLDFRRDAAGREIERRIADVLTLTTGHDAAGRPAEQSLTGAGGRRLHHKRWTYRADGYPTAVTDATGTTTLALDAIGRPTNLTGPVGTESYAYNPTGDQIAATAPGLPADAVGERAYTGTLLARAGRTRYSYDAAGRVIRRTVTRISRTPDTWHYTWDAHDRLTRTVTPDGTVWSYVYDPFGRRVAKHCHHPDGRIAETIRFTWHDTTLVEEHHTVHEGAAPVTVTTWDHTGLHPLTQTTRSLQAGGDPAKADQSEIDRRFRAIVTDLVGTPTVPYKHLKMRRK</sequence>
<reference evidence="8" key="1">
    <citation type="submission" date="2019-10" db="EMBL/GenBank/DDBJ databases">
        <title>Streptomyces sp. nov., a novel actinobacterium isolated from alkaline environment.</title>
        <authorList>
            <person name="Golinska P."/>
        </authorList>
    </citation>
    <scope>NUCLEOTIDE SEQUENCE [LARGE SCALE GENOMIC DNA]</scope>
    <source>
        <strain evidence="8">DSM 42108</strain>
    </source>
</reference>
<evidence type="ECO:0000313" key="8">
    <source>
        <dbReference type="Proteomes" id="UP000530234"/>
    </source>
</evidence>
<evidence type="ECO:0000259" key="6">
    <source>
        <dbReference type="Pfam" id="PF25023"/>
    </source>
</evidence>
<evidence type="ECO:0000313" key="7">
    <source>
        <dbReference type="EMBL" id="MBB0229932.1"/>
    </source>
</evidence>
<dbReference type="Pfam" id="PF05593">
    <property type="entry name" value="RHS_repeat"/>
    <property type="match status" value="5"/>
</dbReference>
<feature type="region of interest" description="Disordered" evidence="3">
    <location>
        <begin position="698"/>
        <end position="720"/>
    </location>
</feature>